<name>A0AAV3U1M1_9ALTE</name>
<proteinExistence type="predicted"/>
<dbReference type="EMBL" id="BAABLX010000009">
    <property type="protein sequence ID" value="GAA4939738.1"/>
    <property type="molecule type" value="Genomic_DNA"/>
</dbReference>
<organism evidence="1 2">
    <name type="scientific">Halioxenophilus aromaticivorans</name>
    <dbReference type="NCBI Taxonomy" id="1306992"/>
    <lineage>
        <taxon>Bacteria</taxon>
        <taxon>Pseudomonadati</taxon>
        <taxon>Pseudomonadota</taxon>
        <taxon>Gammaproteobacteria</taxon>
        <taxon>Alteromonadales</taxon>
        <taxon>Alteromonadaceae</taxon>
        <taxon>Halioxenophilus</taxon>
    </lineage>
</organism>
<keyword evidence="2" id="KW-1185">Reference proteome</keyword>
<dbReference type="Proteomes" id="UP001409585">
    <property type="component" value="Unassembled WGS sequence"/>
</dbReference>
<comment type="caution">
    <text evidence="1">The sequence shown here is derived from an EMBL/GenBank/DDBJ whole genome shotgun (WGS) entry which is preliminary data.</text>
</comment>
<protein>
    <recommendedName>
        <fullName evidence="3">Sulfotransferase domain-containing protein</fullName>
    </recommendedName>
</protein>
<dbReference type="SUPFAM" id="SSF52540">
    <property type="entry name" value="P-loop containing nucleoside triphosphate hydrolases"/>
    <property type="match status" value="1"/>
</dbReference>
<reference evidence="2" key="1">
    <citation type="journal article" date="2019" name="Int. J. Syst. Evol. Microbiol.">
        <title>The Global Catalogue of Microorganisms (GCM) 10K type strain sequencing project: providing services to taxonomists for standard genome sequencing and annotation.</title>
        <authorList>
            <consortium name="The Broad Institute Genomics Platform"/>
            <consortium name="The Broad Institute Genome Sequencing Center for Infectious Disease"/>
            <person name="Wu L."/>
            <person name="Ma J."/>
        </authorList>
    </citation>
    <scope>NUCLEOTIDE SEQUENCE [LARGE SCALE GENOMIC DNA]</scope>
    <source>
        <strain evidence="2">JCM 19134</strain>
    </source>
</reference>
<dbReference type="InterPro" id="IPR027417">
    <property type="entry name" value="P-loop_NTPase"/>
</dbReference>
<evidence type="ECO:0000313" key="1">
    <source>
        <dbReference type="EMBL" id="GAA4939738.1"/>
    </source>
</evidence>
<accession>A0AAV3U1M1</accession>
<dbReference type="Gene3D" id="3.40.50.300">
    <property type="entry name" value="P-loop containing nucleotide triphosphate hydrolases"/>
    <property type="match status" value="1"/>
</dbReference>
<dbReference type="AlphaFoldDB" id="A0AAV3U1M1"/>
<gene>
    <name evidence="1" type="ORF">GCM10025791_17510</name>
</gene>
<evidence type="ECO:0000313" key="2">
    <source>
        <dbReference type="Proteomes" id="UP001409585"/>
    </source>
</evidence>
<sequence length="108" mass="12959">MEEFNSCELQKHYMEEWNAYYLFWEKIAKNEPDLVRLISYSSLRANPLEVLLNIDDFVGVKREKPLMRVERVEKVKHSTPFSKRKEGVETLKYSESEGDLFDWRSYSS</sequence>
<evidence type="ECO:0008006" key="3">
    <source>
        <dbReference type="Google" id="ProtNLM"/>
    </source>
</evidence>